<organism evidence="8">
    <name type="scientific">Takifugu rubripes</name>
    <name type="common">Japanese pufferfish</name>
    <name type="synonym">Fugu rubripes</name>
    <dbReference type="NCBI Taxonomy" id="31033"/>
    <lineage>
        <taxon>Eukaryota</taxon>
        <taxon>Metazoa</taxon>
        <taxon>Chordata</taxon>
        <taxon>Craniata</taxon>
        <taxon>Vertebrata</taxon>
        <taxon>Euteleostomi</taxon>
        <taxon>Actinopterygii</taxon>
        <taxon>Neopterygii</taxon>
        <taxon>Teleostei</taxon>
        <taxon>Neoteleostei</taxon>
        <taxon>Acanthomorphata</taxon>
        <taxon>Eupercaria</taxon>
        <taxon>Tetraodontiformes</taxon>
        <taxon>Tetradontoidea</taxon>
        <taxon>Tetraodontidae</taxon>
        <taxon>Takifugu</taxon>
    </lineage>
</organism>
<keyword evidence="6" id="KW-0732">Signal</keyword>
<evidence type="ECO:0000313" key="9">
    <source>
        <dbReference type="Ensembl" id="ENSTRUP00000055356.1"/>
    </source>
</evidence>
<evidence type="ECO:0000259" key="7">
    <source>
        <dbReference type="SMART" id="SM00199"/>
    </source>
</evidence>
<dbReference type="GeneID" id="100653415"/>
<evidence type="ECO:0000313" key="8">
    <source>
        <dbReference type="EMBL" id="BAJ51780.1"/>
    </source>
</evidence>
<dbReference type="STRING" id="31033.ENSTRUP00000055356"/>
<evidence type="ECO:0000256" key="2">
    <source>
        <dbReference type="ARBA" id="ARBA00010665"/>
    </source>
</evidence>
<keyword evidence="4" id="KW-0964">Secreted</keyword>
<gene>
    <name evidence="8" type="primary">CXCL13</name>
    <name evidence="9" type="synonym">cxcl13</name>
</gene>
<dbReference type="Proteomes" id="UP000005226">
    <property type="component" value="Chromosome 21"/>
</dbReference>
<reference evidence="9" key="3">
    <citation type="submission" date="2025-05" db="UniProtKB">
        <authorList>
            <consortium name="Ensembl"/>
        </authorList>
    </citation>
    <scope>IDENTIFICATION</scope>
</reference>
<dbReference type="GO" id="GO:0008009">
    <property type="term" value="F:chemokine activity"/>
    <property type="evidence" value="ECO:0007669"/>
    <property type="project" value="InterPro"/>
</dbReference>
<dbReference type="CTD" id="10563"/>
<protein>
    <submittedName>
        <fullName evidence="9">C-X-C motif chemokine ligand 13</fullName>
    </submittedName>
    <submittedName>
        <fullName evidence="8">CXC motif chemokine ligand 13</fullName>
    </submittedName>
</protein>
<comment type="function">
    <text evidence="5">Ligand for cxcr3.2. Chemotactic for macrophages.</text>
</comment>
<dbReference type="OrthoDB" id="9948647at2759"/>
<dbReference type="RefSeq" id="NP_001233223.1">
    <property type="nucleotide sequence ID" value="NM_001246294.1"/>
</dbReference>
<name>E5RMA7_TAKRU</name>
<dbReference type="FunFam" id="2.40.50.40:FF:000004">
    <property type="entry name" value="C-X-C motif chemokine"/>
    <property type="match status" value="1"/>
</dbReference>
<comment type="subcellular location">
    <subcellularLocation>
        <location evidence="1">Secreted</location>
    </subcellularLocation>
</comment>
<dbReference type="OMA" id="GCRCIRT"/>
<feature type="domain" description="Chemokine interleukin-8-like" evidence="7">
    <location>
        <begin position="24"/>
        <end position="85"/>
    </location>
</feature>
<accession>E5RMA7</accession>
<dbReference type="EMBL" id="AB510488">
    <property type="protein sequence ID" value="BAJ51780.1"/>
    <property type="molecule type" value="mRNA"/>
</dbReference>
<keyword evidence="3" id="KW-0202">Cytokine</keyword>
<evidence type="ECO:0000256" key="6">
    <source>
        <dbReference type="SAM" id="SignalP"/>
    </source>
</evidence>
<evidence type="ECO:0000313" key="10">
    <source>
        <dbReference type="Proteomes" id="UP000005226"/>
    </source>
</evidence>
<dbReference type="GO" id="GO:0005615">
    <property type="term" value="C:extracellular space"/>
    <property type="evidence" value="ECO:0007669"/>
    <property type="project" value="UniProtKB-KW"/>
</dbReference>
<dbReference type="SMART" id="SM00199">
    <property type="entry name" value="SCY"/>
    <property type="match status" value="1"/>
</dbReference>
<dbReference type="PANTHER" id="PTHR12015">
    <property type="entry name" value="SMALL INDUCIBLE CYTOKINE A"/>
    <property type="match status" value="1"/>
</dbReference>
<feature type="signal peptide" evidence="6">
    <location>
        <begin position="1"/>
        <end position="23"/>
    </location>
</feature>
<dbReference type="AlphaFoldDB" id="E5RMA7"/>
<dbReference type="GeneTree" id="ENSGT01000000214675"/>
<evidence type="ECO:0000256" key="1">
    <source>
        <dbReference type="ARBA" id="ARBA00004613"/>
    </source>
</evidence>
<dbReference type="PRINTS" id="PR00437">
    <property type="entry name" value="SMALLCYTKCXC"/>
</dbReference>
<dbReference type="GO" id="GO:0006952">
    <property type="term" value="P:defense response"/>
    <property type="evidence" value="ECO:0007669"/>
    <property type="project" value="InterPro"/>
</dbReference>
<comment type="similarity">
    <text evidence="2">Belongs to the intercrine alpha (chemokine CxC) family.</text>
</comment>
<evidence type="ECO:0000256" key="4">
    <source>
        <dbReference type="ARBA" id="ARBA00022525"/>
    </source>
</evidence>
<evidence type="ECO:0000256" key="5">
    <source>
        <dbReference type="ARBA" id="ARBA00054901"/>
    </source>
</evidence>
<dbReference type="Pfam" id="PF00048">
    <property type="entry name" value="IL8"/>
    <property type="match status" value="1"/>
</dbReference>
<sequence length="101" mass="11484">MMVKPPTLLVVMTLCCCLITADAFFGCHCLRTIRKPIPLNVIEKIEMLPISGHCRRPEIILTRKNGSKICIDPNQKWFKDLLNKMQKEGERPSSTTAPVNF</sequence>
<reference evidence="8" key="1">
    <citation type="submission" date="2009-06" db="EMBL/GenBank/DDBJ databases">
        <title>Fugu CXCL chemokine.</title>
        <authorList>
            <person name="Suetake H."/>
            <person name="Yamazaki K."/>
            <person name="Tauchi H."/>
            <person name="Kikuchi K."/>
            <person name="Tsutsui S."/>
            <person name="Nakamura O."/>
            <person name="Murayama T."/>
            <person name="Suzuki Y."/>
        </authorList>
    </citation>
    <scope>NUCLEOTIDE SEQUENCE</scope>
</reference>
<dbReference type="InterPro" id="IPR036048">
    <property type="entry name" value="Interleukin_8-like_sf"/>
</dbReference>
<dbReference type="KEGG" id="tru:100653415"/>
<dbReference type="CDD" id="cd00273">
    <property type="entry name" value="Chemokine_CXC"/>
    <property type="match status" value="1"/>
</dbReference>
<dbReference type="Ensembl" id="ENSTRUT00000053208.2">
    <property type="protein sequence ID" value="ENSTRUP00000055356.1"/>
    <property type="gene ID" value="ENSTRUG00000025714.2"/>
</dbReference>
<keyword evidence="10" id="KW-1185">Reference proteome</keyword>
<dbReference type="PANTHER" id="PTHR12015:SF203">
    <property type="entry name" value="CHEMOKINE INTERLEUKIN-8-LIKE DOMAIN-CONTAINING PROTEIN"/>
    <property type="match status" value="1"/>
</dbReference>
<dbReference type="GO" id="GO:0042056">
    <property type="term" value="F:chemoattractant activity"/>
    <property type="evidence" value="ECO:0007669"/>
    <property type="project" value="UniProtKB-ARBA"/>
</dbReference>
<dbReference type="GO" id="GO:0006955">
    <property type="term" value="P:immune response"/>
    <property type="evidence" value="ECO:0007669"/>
    <property type="project" value="InterPro"/>
</dbReference>
<feature type="chain" id="PRO_5044730038" evidence="6">
    <location>
        <begin position="24"/>
        <end position="101"/>
    </location>
</feature>
<proteinExistence type="evidence at transcript level"/>
<dbReference type="InterPro" id="IPR039809">
    <property type="entry name" value="Chemokine_b/g/d"/>
</dbReference>
<reference evidence="9 10" key="2">
    <citation type="journal article" date="2011" name="Genome Biol. Evol.">
        <title>Integration of the genetic map and genome assembly of fugu facilitates insights into distinct features of genome evolution in teleosts and mammals.</title>
        <authorList>
            <person name="Kai W."/>
            <person name="Kikuchi K."/>
            <person name="Tohari S."/>
            <person name="Chew A.K."/>
            <person name="Tay A."/>
            <person name="Fujiwara A."/>
            <person name="Hosoya S."/>
            <person name="Suetake H."/>
            <person name="Naruse K."/>
            <person name="Brenner S."/>
            <person name="Suzuki Y."/>
            <person name="Venkatesh B."/>
        </authorList>
    </citation>
    <scope>NUCLEOTIDE SEQUENCE [LARGE SCALE GENOMIC DNA]</scope>
</reference>
<dbReference type="InterPro" id="IPR033899">
    <property type="entry name" value="CXC_Chemokine_domain"/>
</dbReference>
<dbReference type="Gene3D" id="2.40.50.40">
    <property type="match status" value="1"/>
</dbReference>
<dbReference type="SUPFAM" id="SSF54117">
    <property type="entry name" value="Interleukin 8-like chemokines"/>
    <property type="match status" value="1"/>
</dbReference>
<evidence type="ECO:0000256" key="3">
    <source>
        <dbReference type="ARBA" id="ARBA00022514"/>
    </source>
</evidence>
<dbReference type="InterPro" id="IPR001089">
    <property type="entry name" value="Chemokine_CXC"/>
</dbReference>
<dbReference type="InterPro" id="IPR001811">
    <property type="entry name" value="Chemokine_IL8-like_dom"/>
</dbReference>